<name>A0A813GPT3_POLGL</name>
<proteinExistence type="predicted"/>
<organism evidence="2 3">
    <name type="scientific">Polarella glacialis</name>
    <name type="common">Dinoflagellate</name>
    <dbReference type="NCBI Taxonomy" id="89957"/>
    <lineage>
        <taxon>Eukaryota</taxon>
        <taxon>Sar</taxon>
        <taxon>Alveolata</taxon>
        <taxon>Dinophyceae</taxon>
        <taxon>Suessiales</taxon>
        <taxon>Suessiaceae</taxon>
        <taxon>Polarella</taxon>
    </lineage>
</organism>
<feature type="chain" id="PRO_5032320833" evidence="1">
    <location>
        <begin position="35"/>
        <end position="179"/>
    </location>
</feature>
<evidence type="ECO:0000256" key="1">
    <source>
        <dbReference type="SAM" id="SignalP"/>
    </source>
</evidence>
<reference evidence="2" key="1">
    <citation type="submission" date="2021-02" db="EMBL/GenBank/DDBJ databases">
        <authorList>
            <person name="Dougan E. K."/>
            <person name="Rhodes N."/>
            <person name="Thang M."/>
            <person name="Chan C."/>
        </authorList>
    </citation>
    <scope>NUCLEOTIDE SEQUENCE</scope>
</reference>
<keyword evidence="1" id="KW-0732">Signal</keyword>
<feature type="signal peptide" evidence="1">
    <location>
        <begin position="1"/>
        <end position="34"/>
    </location>
</feature>
<dbReference type="AlphaFoldDB" id="A0A813GPT3"/>
<comment type="caution">
    <text evidence="2">The sequence shown here is derived from an EMBL/GenBank/DDBJ whole genome shotgun (WGS) entry which is preliminary data.</text>
</comment>
<evidence type="ECO:0000313" key="3">
    <source>
        <dbReference type="Proteomes" id="UP000654075"/>
    </source>
</evidence>
<protein>
    <submittedName>
        <fullName evidence="2">Uncharacterized protein</fullName>
    </submittedName>
</protein>
<dbReference type="Proteomes" id="UP000654075">
    <property type="component" value="Unassembled WGS sequence"/>
</dbReference>
<sequence length="179" mass="19534">VSMSFASCSSWHRLNLRLLRLLLAPGLFDLGCLAAAAEGVSQDSSTNLSQSEMMWNWSGCNAKSLCECKLHGQVGGVKGKDVASECFDNGYAKPKVDQLYRLEEALANNKFAFQCDSLKLNAFCFSQNGCHDDINKGYCAQMKGPDCDVDCNGSERIHRSRVTMLCVTIATATALLWSS</sequence>
<dbReference type="EMBL" id="CAJNNV010029489">
    <property type="protein sequence ID" value="CAE8628778.1"/>
    <property type="molecule type" value="Genomic_DNA"/>
</dbReference>
<feature type="non-terminal residue" evidence="2">
    <location>
        <position position="179"/>
    </location>
</feature>
<evidence type="ECO:0000313" key="2">
    <source>
        <dbReference type="EMBL" id="CAE8628778.1"/>
    </source>
</evidence>
<gene>
    <name evidence="2" type="ORF">PGLA1383_LOCUS45380</name>
</gene>
<accession>A0A813GPT3</accession>
<keyword evidence="3" id="KW-1185">Reference proteome</keyword>